<reference evidence="1" key="1">
    <citation type="journal article" date="2023" name="Mol. Phylogenet. Evol.">
        <title>Genome-scale phylogeny and comparative genomics of the fungal order Sordariales.</title>
        <authorList>
            <person name="Hensen N."/>
            <person name="Bonometti L."/>
            <person name="Westerberg I."/>
            <person name="Brannstrom I.O."/>
            <person name="Guillou S."/>
            <person name="Cros-Aarteil S."/>
            <person name="Calhoun S."/>
            <person name="Haridas S."/>
            <person name="Kuo A."/>
            <person name="Mondo S."/>
            <person name="Pangilinan J."/>
            <person name="Riley R."/>
            <person name="LaButti K."/>
            <person name="Andreopoulos B."/>
            <person name="Lipzen A."/>
            <person name="Chen C."/>
            <person name="Yan M."/>
            <person name="Daum C."/>
            <person name="Ng V."/>
            <person name="Clum A."/>
            <person name="Steindorff A."/>
            <person name="Ohm R.A."/>
            <person name="Martin F."/>
            <person name="Silar P."/>
            <person name="Natvig D.O."/>
            <person name="Lalanne C."/>
            <person name="Gautier V."/>
            <person name="Ament-Velasquez S.L."/>
            <person name="Kruys A."/>
            <person name="Hutchinson M.I."/>
            <person name="Powell A.J."/>
            <person name="Barry K."/>
            <person name="Miller A.N."/>
            <person name="Grigoriev I.V."/>
            <person name="Debuchy R."/>
            <person name="Gladieux P."/>
            <person name="Hiltunen Thoren M."/>
            <person name="Johannesson H."/>
        </authorList>
    </citation>
    <scope>NUCLEOTIDE SEQUENCE</scope>
    <source>
        <strain evidence="1">CBS 955.72</strain>
    </source>
</reference>
<reference evidence="1" key="2">
    <citation type="submission" date="2023-06" db="EMBL/GenBank/DDBJ databases">
        <authorList>
            <consortium name="Lawrence Berkeley National Laboratory"/>
            <person name="Haridas S."/>
            <person name="Hensen N."/>
            <person name="Bonometti L."/>
            <person name="Westerberg I."/>
            <person name="Brannstrom I.O."/>
            <person name="Guillou S."/>
            <person name="Cros-Aarteil S."/>
            <person name="Calhoun S."/>
            <person name="Kuo A."/>
            <person name="Mondo S."/>
            <person name="Pangilinan J."/>
            <person name="Riley R."/>
            <person name="Labutti K."/>
            <person name="Andreopoulos B."/>
            <person name="Lipzen A."/>
            <person name="Chen C."/>
            <person name="Yanf M."/>
            <person name="Daum C."/>
            <person name="Ng V."/>
            <person name="Clum A."/>
            <person name="Steindorff A."/>
            <person name="Ohm R."/>
            <person name="Martin F."/>
            <person name="Silar P."/>
            <person name="Natvig D."/>
            <person name="Lalanne C."/>
            <person name="Gautier V."/>
            <person name="Ament-Velasquez S.L."/>
            <person name="Kruys A."/>
            <person name="Hutchinson M.I."/>
            <person name="Powell A.J."/>
            <person name="Barry K."/>
            <person name="Miller A.N."/>
            <person name="Grigoriev I.V."/>
            <person name="Debuchy R."/>
            <person name="Gladieux P."/>
            <person name="Thoren M.H."/>
            <person name="Johannesson H."/>
        </authorList>
    </citation>
    <scope>NUCLEOTIDE SEQUENCE</scope>
    <source>
        <strain evidence="1">CBS 955.72</strain>
    </source>
</reference>
<protein>
    <submittedName>
        <fullName evidence="1">Uncharacterized protein</fullName>
    </submittedName>
</protein>
<dbReference type="EMBL" id="JAUIQD010000008">
    <property type="protein sequence ID" value="KAK3341901.1"/>
    <property type="molecule type" value="Genomic_DNA"/>
</dbReference>
<organism evidence="1 2">
    <name type="scientific">Lasiosphaeria hispida</name>
    <dbReference type="NCBI Taxonomy" id="260671"/>
    <lineage>
        <taxon>Eukaryota</taxon>
        <taxon>Fungi</taxon>
        <taxon>Dikarya</taxon>
        <taxon>Ascomycota</taxon>
        <taxon>Pezizomycotina</taxon>
        <taxon>Sordariomycetes</taxon>
        <taxon>Sordariomycetidae</taxon>
        <taxon>Sordariales</taxon>
        <taxon>Lasiosphaeriaceae</taxon>
        <taxon>Lasiosphaeria</taxon>
    </lineage>
</organism>
<keyword evidence="2" id="KW-1185">Reference proteome</keyword>
<evidence type="ECO:0000313" key="1">
    <source>
        <dbReference type="EMBL" id="KAK3341901.1"/>
    </source>
</evidence>
<gene>
    <name evidence="1" type="ORF">B0T25DRAFT_559566</name>
</gene>
<evidence type="ECO:0000313" key="2">
    <source>
        <dbReference type="Proteomes" id="UP001275084"/>
    </source>
</evidence>
<name>A0AAJ0H7X3_9PEZI</name>
<dbReference type="Proteomes" id="UP001275084">
    <property type="component" value="Unassembled WGS sequence"/>
</dbReference>
<sequence>MTPQLAPFSEKMQPDSVQQWLVETVQQVRSEQKEMFAILKQLQQDVASKISLPCPATGCRSKFGAKAHLNRHIRDFASKPVDAAQIEHKKAAENLGLSLRHDASADIDDYSEADLHNGAAPVFRSGLHTSPSSGPVPFWHGSSQLQLPQRLQMSRFPSESGADQPTEPLFYSGNMDLEQLPADSMGPLGNFELGGYDFSKEIGDIDISALLDQMPPDNIVL</sequence>
<dbReference type="AlphaFoldDB" id="A0AAJ0H7X3"/>
<accession>A0AAJ0H7X3</accession>
<proteinExistence type="predicted"/>
<comment type="caution">
    <text evidence="1">The sequence shown here is derived from an EMBL/GenBank/DDBJ whole genome shotgun (WGS) entry which is preliminary data.</text>
</comment>